<proteinExistence type="predicted"/>
<evidence type="ECO:0000313" key="2">
    <source>
        <dbReference type="Proteomes" id="UP001500936"/>
    </source>
</evidence>
<evidence type="ECO:0000313" key="1">
    <source>
        <dbReference type="EMBL" id="GAA4410400.1"/>
    </source>
</evidence>
<comment type="caution">
    <text evidence="1">The sequence shown here is derived from an EMBL/GenBank/DDBJ whole genome shotgun (WGS) entry which is preliminary data.</text>
</comment>
<protein>
    <submittedName>
        <fullName evidence="1">Uncharacterized protein</fullName>
    </submittedName>
</protein>
<reference evidence="2" key="1">
    <citation type="journal article" date="2019" name="Int. J. Syst. Evol. Microbiol.">
        <title>The Global Catalogue of Microorganisms (GCM) 10K type strain sequencing project: providing services to taxonomists for standard genome sequencing and annotation.</title>
        <authorList>
            <consortium name="The Broad Institute Genomics Platform"/>
            <consortium name="The Broad Institute Genome Sequencing Center for Infectious Disease"/>
            <person name="Wu L."/>
            <person name="Ma J."/>
        </authorList>
    </citation>
    <scope>NUCLEOTIDE SEQUENCE [LARGE SCALE GENOMIC DNA]</scope>
    <source>
        <strain evidence="2">JCM 17925</strain>
    </source>
</reference>
<name>A0ABP8KLZ3_9BACT</name>
<keyword evidence="2" id="KW-1185">Reference proteome</keyword>
<dbReference type="EMBL" id="BAABHB010000007">
    <property type="protein sequence ID" value="GAA4410400.1"/>
    <property type="molecule type" value="Genomic_DNA"/>
</dbReference>
<gene>
    <name evidence="1" type="ORF">GCM10023187_34930</name>
</gene>
<sequence length="57" mass="6526">MFGLSVEDNKDLYEVCNHIGNLKHTMSTRAFTRSLQIVFALSLVGQRIEVIRKLFGK</sequence>
<dbReference type="Proteomes" id="UP001500936">
    <property type="component" value="Unassembled WGS sequence"/>
</dbReference>
<organism evidence="1 2">
    <name type="scientific">Nibrella viscosa</name>
    <dbReference type="NCBI Taxonomy" id="1084524"/>
    <lineage>
        <taxon>Bacteria</taxon>
        <taxon>Pseudomonadati</taxon>
        <taxon>Bacteroidota</taxon>
        <taxon>Cytophagia</taxon>
        <taxon>Cytophagales</taxon>
        <taxon>Spirosomataceae</taxon>
        <taxon>Nibrella</taxon>
    </lineage>
</organism>
<accession>A0ABP8KLZ3</accession>